<accession>A0A5N1JD54</accession>
<proteinExistence type="predicted"/>
<sequence>MAKTKTEIIAQIRFGINQLSARNGQMDFEHICRFYARSRIHINILPATGPVQAGGDQGRDFETFHSYMAQCSIASTSSVGLFSKEPVAFACSLEQDPAKKNGKIERDVATILKSGVPVERIYFFSGQDIPVSKRHKVQERIRKSTGVPIEVMDAQSLAEHLSDSDLFWVANRYLDVPSEYYVLPAGPTWYNDLKAEFERRPNQDSPPTFEEFSEIKSALRRIYKDTSLKIDLPFWFDKLSIYLQEGIFRSLKRKAIYEQFVAKLIGQNDTTNQEELIRDYYTDFTEYRTPALLEDATILLSFIINSKHRTGHLIDIDEIAVWKEQLWSVLEQEYAVPTENNGRKVWLAVIMAQFQFLIAKGNNPIKALSTLAAGLQEAVPYFEGAVFYPFRELSNSLNHIIEVLLELDINDPVVGELESIARLVDEEVGKRYGQLEASEQLKQRAVKYFQKKRYLEALNAFHQLKYKWVSASSPKWTILASIFIAECYKELRMDYASRYYAFAAAQVIVRSEDVDLQKYLPKALIIAAEACYRSGAWLSYVDTLDLCILSHRVATKDFEVYDESKQHVGIIFHPAMILYIAKRFNLGSQYLFTYRFKRWGYISEEIDQMLDEIKARYNQQTDQELYRSLQGQLNDRVYNDFGLKRTVSFETYGSRWMITFENDFNTNAAAEQLVAIIQILMVELHDTELYLLRSTIYIDFDIRDDISMPEQYTFSSNEEIHWRVNFPAQPSEDLLHNSQVFYSALVISILQEISLLPIDELMAIIHTKFDEQGLVGRLLFVATYQVLYEEFVSKIEFNESARQHFDDGMQFSQLESRSNPKLPWNETVAPKYDQSVALQAIQNRMSFMYPYEVTLPKLKQSSSFKQVVQVLRDKGWLDWQIAVAIGNIIVNYKIQKTSPIYDPAVMKARAFDFYRKPEKEWYIPIPELILTAEKIEMILKTSTTLSVLQSFGLESHSDTPNVEAILELLAKRFNYLVDGADVKVFN</sequence>
<comment type="caution">
    <text evidence="1">The sequence shown here is derived from an EMBL/GenBank/DDBJ whole genome shotgun (WGS) entry which is preliminary data.</text>
</comment>
<dbReference type="AlphaFoldDB" id="A0A5N1JD54"/>
<organism evidence="1 2">
    <name type="scientific">Larkinella humicola</name>
    <dbReference type="NCBI Taxonomy" id="2607654"/>
    <lineage>
        <taxon>Bacteria</taxon>
        <taxon>Pseudomonadati</taxon>
        <taxon>Bacteroidota</taxon>
        <taxon>Cytophagia</taxon>
        <taxon>Cytophagales</taxon>
        <taxon>Spirosomataceae</taxon>
        <taxon>Larkinella</taxon>
    </lineage>
</organism>
<dbReference type="RefSeq" id="WP_150879083.1">
    <property type="nucleotide sequence ID" value="NZ_VTWS01000005.1"/>
</dbReference>
<protein>
    <submittedName>
        <fullName evidence="1">Uncharacterized protein</fullName>
    </submittedName>
</protein>
<gene>
    <name evidence="1" type="ORF">F0P93_19985</name>
</gene>
<evidence type="ECO:0000313" key="1">
    <source>
        <dbReference type="EMBL" id="KAA9349734.1"/>
    </source>
</evidence>
<keyword evidence="2" id="KW-1185">Reference proteome</keyword>
<name>A0A5N1JD54_9BACT</name>
<evidence type="ECO:0000313" key="2">
    <source>
        <dbReference type="Proteomes" id="UP000326344"/>
    </source>
</evidence>
<reference evidence="1 2" key="1">
    <citation type="submission" date="2019-09" db="EMBL/GenBank/DDBJ databases">
        <title>Genome Sequence of Larkinella sp MA1.</title>
        <authorList>
            <person name="Srinivasan S."/>
        </authorList>
    </citation>
    <scope>NUCLEOTIDE SEQUENCE [LARGE SCALE GENOMIC DNA]</scope>
    <source>
        <strain evidence="1 2">MA1</strain>
    </source>
</reference>
<dbReference type="EMBL" id="VTWS01000005">
    <property type="protein sequence ID" value="KAA9349734.1"/>
    <property type="molecule type" value="Genomic_DNA"/>
</dbReference>
<dbReference type="Proteomes" id="UP000326344">
    <property type="component" value="Unassembled WGS sequence"/>
</dbReference>